<feature type="compositionally biased region" description="Basic and acidic residues" evidence="1">
    <location>
        <begin position="8"/>
        <end position="21"/>
    </location>
</feature>
<keyword evidence="2" id="KW-1133">Transmembrane helix</keyword>
<dbReference type="Proteomes" id="UP001240171">
    <property type="component" value="Unassembled WGS sequence"/>
</dbReference>
<evidence type="ECO:0000313" key="3">
    <source>
        <dbReference type="EMBL" id="MDO7907456.1"/>
    </source>
</evidence>
<accession>A0ABT9CE10</accession>
<evidence type="ECO:0000256" key="2">
    <source>
        <dbReference type="SAM" id="Phobius"/>
    </source>
</evidence>
<feature type="transmembrane region" description="Helical" evidence="2">
    <location>
        <begin position="45"/>
        <end position="67"/>
    </location>
</feature>
<feature type="region of interest" description="Disordered" evidence="1">
    <location>
        <begin position="1"/>
        <end position="26"/>
    </location>
</feature>
<keyword evidence="2" id="KW-0472">Membrane</keyword>
<comment type="caution">
    <text evidence="3">The sequence shown here is derived from an EMBL/GenBank/DDBJ whole genome shotgun (WGS) entry which is preliminary data.</text>
</comment>
<dbReference type="RefSeq" id="WP_305024665.1">
    <property type="nucleotide sequence ID" value="NZ_JAUQTB010000007.1"/>
</dbReference>
<protein>
    <submittedName>
        <fullName evidence="3">Uncharacterized protein</fullName>
    </submittedName>
</protein>
<keyword evidence="2" id="KW-0812">Transmembrane</keyword>
<gene>
    <name evidence="3" type="ORF">Q5741_13675</name>
</gene>
<feature type="transmembrane region" description="Helical" evidence="2">
    <location>
        <begin position="87"/>
        <end position="106"/>
    </location>
</feature>
<proteinExistence type="predicted"/>
<sequence length="266" mass="30358">MNYVQLAERPKPRQTDDHPDTNQETPAIHQMSGWKRHLRRLNQHGAFYILLTFLALGFGQNHFMGYSLGDSLLEGLGLSAWTKRDPIGLHITFFVTLALFVPGYVLSLRRNRSRSFRTWFHIAIISFLIVYPWLSEKAVFRVNYFSAGGKTVLYYQDESSCSFRHTADEQGQGTASCKLKLANTGREKLEVTLIPVISQALKDSPPLSPNQIQLEPQTVVLEPHSITNVNPSFHNRRPAPVLNLQMIHNVGLKIEVNGEQRIWEEH</sequence>
<keyword evidence="4" id="KW-1185">Reference proteome</keyword>
<organism evidence="3 4">
    <name type="scientific">Paenibacillus lacisoli</name>
    <dbReference type="NCBI Taxonomy" id="3064525"/>
    <lineage>
        <taxon>Bacteria</taxon>
        <taxon>Bacillati</taxon>
        <taxon>Bacillota</taxon>
        <taxon>Bacilli</taxon>
        <taxon>Bacillales</taxon>
        <taxon>Paenibacillaceae</taxon>
        <taxon>Paenibacillus</taxon>
    </lineage>
</organism>
<reference evidence="3 4" key="1">
    <citation type="submission" date="2023-07" db="EMBL/GenBank/DDBJ databases">
        <title>Paenibacillus sp. JX-17 nov. isolated from soil.</title>
        <authorList>
            <person name="Wan Y."/>
            <person name="Liu B."/>
        </authorList>
    </citation>
    <scope>NUCLEOTIDE SEQUENCE [LARGE SCALE GENOMIC DNA]</scope>
    <source>
        <strain evidence="3 4">JX-17</strain>
    </source>
</reference>
<evidence type="ECO:0000313" key="4">
    <source>
        <dbReference type="Proteomes" id="UP001240171"/>
    </source>
</evidence>
<dbReference type="EMBL" id="JAUQTB010000007">
    <property type="protein sequence ID" value="MDO7907456.1"/>
    <property type="molecule type" value="Genomic_DNA"/>
</dbReference>
<name>A0ABT9CE10_9BACL</name>
<evidence type="ECO:0000256" key="1">
    <source>
        <dbReference type="SAM" id="MobiDB-lite"/>
    </source>
</evidence>
<feature type="transmembrane region" description="Helical" evidence="2">
    <location>
        <begin position="118"/>
        <end position="134"/>
    </location>
</feature>